<dbReference type="InterPro" id="IPR036388">
    <property type="entry name" value="WH-like_DNA-bd_sf"/>
</dbReference>
<dbReference type="InterPro" id="IPR001077">
    <property type="entry name" value="COMT_C"/>
</dbReference>
<evidence type="ECO:0000259" key="5">
    <source>
        <dbReference type="Pfam" id="PF08100"/>
    </source>
</evidence>
<evidence type="ECO:0000256" key="1">
    <source>
        <dbReference type="ARBA" id="ARBA00022603"/>
    </source>
</evidence>
<sequence>MDSSFAELDSLVSLINSSVQQIKEEYTKLGQRFPSLDDVEEHPLDTAHFPAGLQTAVRCIQGSCAQLSTLVTSPPQALTLHGMSHYNSAALGVVTNAKIADHLKGHPDGVHVSKLAEASKIDQGKLARVLRFLATRHCFREVAPDVFANNRLSAMLLADSPMWALMGVCSDENLRAASAFYETLADPVTGPSPDSKHAPWSRAMGYDGNLWDFYQQVDPARGKRFGVSMVGFSSLSKFDSMLHGFPWKDLPQGTAVCDVGGGIGHIAMHFAKACPQIRVILQDLPPTVEQAKQFWKDTATDIVDQGRVSFVPIDFIKQSPVPEQDIYYLKHIIHDWADPDSITILSNVKKAMKPTSRLIIQEFVLQSAAPEKGEEASLITQAPVPLLPNYGEGKILHYYTDLAGLVNAKERTLQEFVALGKQCDLVLVKVWDCGESSALEFKKND</sequence>
<organism evidence="6 7">
    <name type="scientific">Somion occarium</name>
    <dbReference type="NCBI Taxonomy" id="3059160"/>
    <lineage>
        <taxon>Eukaryota</taxon>
        <taxon>Fungi</taxon>
        <taxon>Dikarya</taxon>
        <taxon>Basidiomycota</taxon>
        <taxon>Agaricomycotina</taxon>
        <taxon>Agaricomycetes</taxon>
        <taxon>Polyporales</taxon>
        <taxon>Cerrenaceae</taxon>
        <taxon>Somion</taxon>
    </lineage>
</organism>
<dbReference type="SUPFAM" id="SSF53335">
    <property type="entry name" value="S-adenosyl-L-methionine-dependent methyltransferases"/>
    <property type="match status" value="1"/>
</dbReference>
<dbReference type="Gene3D" id="3.40.50.150">
    <property type="entry name" value="Vaccinia Virus protein VP39"/>
    <property type="match status" value="1"/>
</dbReference>
<protein>
    <recommendedName>
        <fullName evidence="8">S-adenosyl-L-methionine-dependent methyltransferase</fullName>
    </recommendedName>
</protein>
<reference evidence="7" key="1">
    <citation type="submission" date="2024-04" db="EMBL/GenBank/DDBJ databases">
        <authorList>
            <person name="Shaw F."/>
            <person name="Minotto A."/>
        </authorList>
    </citation>
    <scope>NUCLEOTIDE SEQUENCE [LARGE SCALE GENOMIC DNA]</scope>
</reference>
<dbReference type="CDD" id="cd02440">
    <property type="entry name" value="AdoMet_MTases"/>
    <property type="match status" value="1"/>
</dbReference>
<feature type="domain" description="O-methyltransferase dimerisation" evidence="5">
    <location>
        <begin position="85"/>
        <end position="158"/>
    </location>
</feature>
<dbReference type="PANTHER" id="PTHR43712">
    <property type="entry name" value="PUTATIVE (AFU_ORTHOLOGUE AFUA_4G14580)-RELATED"/>
    <property type="match status" value="1"/>
</dbReference>
<dbReference type="Gene3D" id="1.10.10.10">
    <property type="entry name" value="Winged helix-like DNA-binding domain superfamily/Winged helix DNA-binding domain"/>
    <property type="match status" value="1"/>
</dbReference>
<dbReference type="InterPro" id="IPR029063">
    <property type="entry name" value="SAM-dependent_MTases_sf"/>
</dbReference>
<feature type="domain" description="O-methyltransferase C-terminal" evidence="4">
    <location>
        <begin position="181"/>
        <end position="374"/>
    </location>
</feature>
<evidence type="ECO:0000313" key="6">
    <source>
        <dbReference type="EMBL" id="CAL1708127.1"/>
    </source>
</evidence>
<keyword evidence="7" id="KW-1185">Reference proteome</keyword>
<dbReference type="Pfam" id="PF00891">
    <property type="entry name" value="Methyltransf_2"/>
    <property type="match status" value="1"/>
</dbReference>
<dbReference type="PROSITE" id="PS51683">
    <property type="entry name" value="SAM_OMT_II"/>
    <property type="match status" value="1"/>
</dbReference>
<evidence type="ECO:0008006" key="8">
    <source>
        <dbReference type="Google" id="ProtNLM"/>
    </source>
</evidence>
<dbReference type="InterPro" id="IPR036390">
    <property type="entry name" value="WH_DNA-bd_sf"/>
</dbReference>
<dbReference type="SUPFAM" id="SSF46785">
    <property type="entry name" value="Winged helix' DNA-binding domain"/>
    <property type="match status" value="1"/>
</dbReference>
<dbReference type="InterPro" id="IPR016461">
    <property type="entry name" value="COMT-like"/>
</dbReference>
<dbReference type="EMBL" id="OZ037947">
    <property type="protein sequence ID" value="CAL1708127.1"/>
    <property type="molecule type" value="Genomic_DNA"/>
</dbReference>
<evidence type="ECO:0000259" key="4">
    <source>
        <dbReference type="Pfam" id="PF00891"/>
    </source>
</evidence>
<proteinExistence type="predicted"/>
<evidence type="ECO:0000256" key="3">
    <source>
        <dbReference type="ARBA" id="ARBA00022691"/>
    </source>
</evidence>
<dbReference type="PANTHER" id="PTHR43712:SF2">
    <property type="entry name" value="O-METHYLTRANSFERASE CICE"/>
    <property type="match status" value="1"/>
</dbReference>
<keyword evidence="1" id="KW-0489">Methyltransferase</keyword>
<keyword evidence="3" id="KW-0949">S-adenosyl-L-methionine</keyword>
<keyword evidence="2" id="KW-0808">Transferase</keyword>
<dbReference type="Proteomes" id="UP001497453">
    <property type="component" value="Chromosome 4"/>
</dbReference>
<name>A0ABP1DLU7_9APHY</name>
<evidence type="ECO:0000256" key="2">
    <source>
        <dbReference type="ARBA" id="ARBA00022679"/>
    </source>
</evidence>
<gene>
    <name evidence="6" type="ORF">GFSPODELE1_LOCUS6701</name>
</gene>
<accession>A0ABP1DLU7</accession>
<dbReference type="InterPro" id="IPR012967">
    <property type="entry name" value="COMT_dimerisation"/>
</dbReference>
<evidence type="ECO:0000313" key="7">
    <source>
        <dbReference type="Proteomes" id="UP001497453"/>
    </source>
</evidence>
<dbReference type="Pfam" id="PF08100">
    <property type="entry name" value="Dimerisation"/>
    <property type="match status" value="1"/>
</dbReference>